<dbReference type="PANTHER" id="PTHR42985:SF40">
    <property type="entry name" value="LD47995P-RELATED"/>
    <property type="match status" value="1"/>
</dbReference>
<evidence type="ECO:0000256" key="4">
    <source>
        <dbReference type="ARBA" id="ARBA00022475"/>
    </source>
</evidence>
<dbReference type="Proteomes" id="UP000003586">
    <property type="component" value="Chromosome"/>
</dbReference>
<dbReference type="KEGG" id="nso:NIASO_14515"/>
<keyword evidence="7" id="KW-0915">Sodium</keyword>
<evidence type="ECO:0000256" key="10">
    <source>
        <dbReference type="ARBA" id="ARBA00023201"/>
    </source>
</evidence>
<keyword evidence="9 12" id="KW-0472">Membrane</keyword>
<dbReference type="GO" id="GO:0005886">
    <property type="term" value="C:plasma membrane"/>
    <property type="evidence" value="ECO:0007669"/>
    <property type="project" value="UniProtKB-SubCell"/>
</dbReference>
<dbReference type="Pfam" id="PF00474">
    <property type="entry name" value="SSF"/>
    <property type="match status" value="1"/>
</dbReference>
<dbReference type="CDD" id="cd11477">
    <property type="entry name" value="SLC5sbd_u1"/>
    <property type="match status" value="1"/>
</dbReference>
<dbReference type="GO" id="GO:0015293">
    <property type="term" value="F:symporter activity"/>
    <property type="evidence" value="ECO:0007669"/>
    <property type="project" value="TreeGrafter"/>
</dbReference>
<feature type="transmembrane region" description="Helical" evidence="12">
    <location>
        <begin position="72"/>
        <end position="93"/>
    </location>
</feature>
<feature type="transmembrane region" description="Helical" evidence="12">
    <location>
        <begin position="260"/>
        <end position="277"/>
    </location>
</feature>
<dbReference type="InterPro" id="IPR051163">
    <property type="entry name" value="Sodium:Solute_Symporter_SSF"/>
</dbReference>
<dbReference type="PANTHER" id="PTHR42985">
    <property type="entry name" value="SODIUM-COUPLED MONOCARBOXYLATE TRANSPORTER"/>
    <property type="match status" value="1"/>
</dbReference>
<feature type="transmembrane region" description="Helical" evidence="12">
    <location>
        <begin position="528"/>
        <end position="547"/>
    </location>
</feature>
<dbReference type="Gene3D" id="1.20.1730.10">
    <property type="entry name" value="Sodium/glucose cotransporter"/>
    <property type="match status" value="1"/>
</dbReference>
<feature type="transmembrane region" description="Helical" evidence="12">
    <location>
        <begin position="145"/>
        <end position="165"/>
    </location>
</feature>
<dbReference type="STRING" id="929713.NIASO_14515"/>
<dbReference type="InterPro" id="IPR038377">
    <property type="entry name" value="Na/Glc_symporter_sf"/>
</dbReference>
<feature type="transmembrane region" description="Helical" evidence="12">
    <location>
        <begin position="297"/>
        <end position="323"/>
    </location>
</feature>
<keyword evidence="14" id="KW-1185">Reference proteome</keyword>
<feature type="transmembrane region" description="Helical" evidence="12">
    <location>
        <begin position="445"/>
        <end position="468"/>
    </location>
</feature>
<evidence type="ECO:0000313" key="13">
    <source>
        <dbReference type="EMBL" id="AHF16040.1"/>
    </source>
</evidence>
<feature type="transmembrane region" description="Helical" evidence="12">
    <location>
        <begin position="414"/>
        <end position="433"/>
    </location>
</feature>
<dbReference type="RefSeq" id="WP_008586628.1">
    <property type="nucleotide sequence ID" value="NZ_CP007035.1"/>
</dbReference>
<protein>
    <submittedName>
        <fullName evidence="13">Sodium transporter</fullName>
    </submittedName>
</protein>
<keyword evidence="3" id="KW-0813">Transport</keyword>
<accession>W0EYZ9</accession>
<keyword evidence="10" id="KW-0739">Sodium transport</keyword>
<dbReference type="InterPro" id="IPR001734">
    <property type="entry name" value="Na/solute_symporter"/>
</dbReference>
<feature type="transmembrane region" description="Helical" evidence="12">
    <location>
        <begin position="500"/>
        <end position="522"/>
    </location>
</feature>
<dbReference type="eggNOG" id="COG0591">
    <property type="taxonomic scope" value="Bacteria"/>
</dbReference>
<name>W0EYZ9_9BACT</name>
<keyword evidence="5 12" id="KW-0812">Transmembrane</keyword>
<evidence type="ECO:0000256" key="12">
    <source>
        <dbReference type="SAM" id="Phobius"/>
    </source>
</evidence>
<evidence type="ECO:0000256" key="8">
    <source>
        <dbReference type="ARBA" id="ARBA00023065"/>
    </source>
</evidence>
<feature type="transmembrane region" description="Helical" evidence="12">
    <location>
        <begin position="119"/>
        <end position="139"/>
    </location>
</feature>
<feature type="transmembrane region" description="Helical" evidence="12">
    <location>
        <begin position="172"/>
        <end position="197"/>
    </location>
</feature>
<evidence type="ECO:0000313" key="14">
    <source>
        <dbReference type="Proteomes" id="UP000003586"/>
    </source>
</evidence>
<evidence type="ECO:0000256" key="6">
    <source>
        <dbReference type="ARBA" id="ARBA00022989"/>
    </source>
</evidence>
<evidence type="ECO:0000256" key="11">
    <source>
        <dbReference type="RuleBase" id="RU362091"/>
    </source>
</evidence>
<evidence type="ECO:0000256" key="7">
    <source>
        <dbReference type="ARBA" id="ARBA00023053"/>
    </source>
</evidence>
<evidence type="ECO:0000256" key="1">
    <source>
        <dbReference type="ARBA" id="ARBA00004651"/>
    </source>
</evidence>
<evidence type="ECO:0000256" key="3">
    <source>
        <dbReference type="ARBA" id="ARBA00022448"/>
    </source>
</evidence>
<sequence>MQQLDFFVMAIFALLILGIGMLFTRMSGKNSSAFFEAGGSTPWWINSISLFISYFSAGTFVVWGSIAYKSGFVANGIQLTMVFGGLLVAWLIAAKWKRTRAVTAAEYINNRLGIRTQKFYTFLIMLHGLFTTASVLYPVGKMVSVATPLSLNTCIFIIGAIIILYTSAGGLWAVLVTDVVQFVILTAAVLIVIPMAFKEVGGVQAFLHETPPGFFNFFNSEYSFGFFLAFLAYQTVYIGGNWAYVQRYTSVADEKKSKKVAYLFSALYFISPFVWMLPPMIYRVINPNLTGLQPEGAYMMICQQVLPAGLIGLVLSGMISASASKANTTINMMAIVFAHDVYKKTINPGASEKALIRAARFFTVLFGLITIGIAMMVPMIGGIVEMVLSTASIAGGALFAPIIWTLYSKRQTSVSVITASLMGLVISLALKLWGQELIGHKLNRVWETALGVGIPVLVLFCFEIYYWLKGQSAIQEMPATASREWASTDKETTATQQNYFGIKVIAASVAIVGTGVTALGIVAREGTVAIIVGILVLATSLPIFRAARVRN</sequence>
<evidence type="ECO:0000256" key="2">
    <source>
        <dbReference type="ARBA" id="ARBA00006434"/>
    </source>
</evidence>
<organism evidence="13 14">
    <name type="scientific">Niabella soli DSM 19437</name>
    <dbReference type="NCBI Taxonomy" id="929713"/>
    <lineage>
        <taxon>Bacteria</taxon>
        <taxon>Pseudomonadati</taxon>
        <taxon>Bacteroidota</taxon>
        <taxon>Chitinophagia</taxon>
        <taxon>Chitinophagales</taxon>
        <taxon>Chitinophagaceae</taxon>
        <taxon>Niabella</taxon>
    </lineage>
</organism>
<dbReference type="PROSITE" id="PS50283">
    <property type="entry name" value="NA_SOLUT_SYMP_3"/>
    <property type="match status" value="1"/>
</dbReference>
<evidence type="ECO:0000256" key="5">
    <source>
        <dbReference type="ARBA" id="ARBA00022692"/>
    </source>
</evidence>
<feature type="transmembrane region" description="Helical" evidence="12">
    <location>
        <begin position="222"/>
        <end position="240"/>
    </location>
</feature>
<keyword evidence="8" id="KW-0406">Ion transport</keyword>
<gene>
    <name evidence="13" type="ORF">NIASO_14515</name>
</gene>
<proteinExistence type="inferred from homology"/>
<dbReference type="EMBL" id="CP007035">
    <property type="protein sequence ID" value="AHF16040.1"/>
    <property type="molecule type" value="Genomic_DNA"/>
</dbReference>
<feature type="transmembrane region" description="Helical" evidence="12">
    <location>
        <begin position="43"/>
        <end position="66"/>
    </location>
</feature>
<dbReference type="AlphaFoldDB" id="W0EYZ9"/>
<reference evidence="13 14" key="1">
    <citation type="submission" date="2013-12" db="EMBL/GenBank/DDBJ databases">
        <authorList>
            <consortium name="DOE Joint Genome Institute"/>
            <person name="Eisen J."/>
            <person name="Huntemann M."/>
            <person name="Han J."/>
            <person name="Chen A."/>
            <person name="Kyrpides N."/>
            <person name="Mavromatis K."/>
            <person name="Markowitz V."/>
            <person name="Palaniappan K."/>
            <person name="Ivanova N."/>
            <person name="Schaumberg A."/>
            <person name="Pati A."/>
            <person name="Liolios K."/>
            <person name="Nordberg H.P."/>
            <person name="Cantor M.N."/>
            <person name="Hua S.X."/>
            <person name="Woyke T."/>
        </authorList>
    </citation>
    <scope>NUCLEOTIDE SEQUENCE [LARGE SCALE GENOMIC DNA]</scope>
    <source>
        <strain evidence="14">DSM 19437</strain>
    </source>
</reference>
<keyword evidence="6 12" id="KW-1133">Transmembrane helix</keyword>
<dbReference type="GO" id="GO:0006814">
    <property type="term" value="P:sodium ion transport"/>
    <property type="evidence" value="ECO:0007669"/>
    <property type="project" value="UniProtKB-KW"/>
</dbReference>
<feature type="transmembrane region" description="Helical" evidence="12">
    <location>
        <begin position="361"/>
        <end position="380"/>
    </location>
</feature>
<keyword evidence="4" id="KW-1003">Cell membrane</keyword>
<feature type="transmembrane region" description="Helical" evidence="12">
    <location>
        <begin position="386"/>
        <end position="407"/>
    </location>
</feature>
<dbReference type="HOGENOM" id="CLU_018808_12_0_10"/>
<comment type="subcellular location">
    <subcellularLocation>
        <location evidence="1">Cell membrane</location>
        <topology evidence="1">Multi-pass membrane protein</topology>
    </subcellularLocation>
</comment>
<comment type="similarity">
    <text evidence="2 11">Belongs to the sodium:solute symporter (SSF) (TC 2.A.21) family.</text>
</comment>
<feature type="transmembrane region" description="Helical" evidence="12">
    <location>
        <begin position="6"/>
        <end position="23"/>
    </location>
</feature>
<evidence type="ECO:0000256" key="9">
    <source>
        <dbReference type="ARBA" id="ARBA00023136"/>
    </source>
</evidence>